<name>A0A382E0U2_9ZZZZ</name>
<dbReference type="EMBL" id="UINC01041792">
    <property type="protein sequence ID" value="SVB43553.1"/>
    <property type="molecule type" value="Genomic_DNA"/>
</dbReference>
<feature type="non-terminal residue" evidence="1">
    <location>
        <position position="1"/>
    </location>
</feature>
<reference evidence="1" key="1">
    <citation type="submission" date="2018-05" db="EMBL/GenBank/DDBJ databases">
        <authorList>
            <person name="Lanie J.A."/>
            <person name="Ng W.-L."/>
            <person name="Kazmierczak K.M."/>
            <person name="Andrzejewski T.M."/>
            <person name="Davidsen T.M."/>
            <person name="Wayne K.J."/>
            <person name="Tettelin H."/>
            <person name="Glass J.I."/>
            <person name="Rusch D."/>
            <person name="Podicherti R."/>
            <person name="Tsui H.-C.T."/>
            <person name="Winkler M.E."/>
        </authorList>
    </citation>
    <scope>NUCLEOTIDE SEQUENCE</scope>
</reference>
<dbReference type="AlphaFoldDB" id="A0A382E0U2"/>
<sequence>VPINKAEQLAKQFEGRGPQGRRKLLSKLERVGPNKIKTHTENSYSRFIQHADKSVNLIETMEDGLEIYVIPKDDLMIGIVRGKPLQNRRGIKNKFFGFEDKD</sequence>
<accession>A0A382E0U2</accession>
<proteinExistence type="predicted"/>
<protein>
    <submittedName>
        <fullName evidence="1">Uncharacterized protein</fullName>
    </submittedName>
</protein>
<evidence type="ECO:0000313" key="1">
    <source>
        <dbReference type="EMBL" id="SVB43553.1"/>
    </source>
</evidence>
<gene>
    <name evidence="1" type="ORF">METZ01_LOCUS196407</name>
</gene>
<organism evidence="1">
    <name type="scientific">marine metagenome</name>
    <dbReference type="NCBI Taxonomy" id="408172"/>
    <lineage>
        <taxon>unclassified sequences</taxon>
        <taxon>metagenomes</taxon>
        <taxon>ecological metagenomes</taxon>
    </lineage>
</organism>